<comment type="subcellular location">
    <subcellularLocation>
        <location evidence="1">Cell membrane</location>
        <topology evidence="1">Single-pass membrane protein</topology>
    </subcellularLocation>
    <subcellularLocation>
        <location evidence="7">Cell membrane</location>
        <topology evidence="7">Single-pass type II membrane protein</topology>
    </subcellularLocation>
</comment>
<dbReference type="InterPro" id="IPR003400">
    <property type="entry name" value="ExbD"/>
</dbReference>
<evidence type="ECO:0000256" key="4">
    <source>
        <dbReference type="ARBA" id="ARBA00022692"/>
    </source>
</evidence>
<evidence type="ECO:0000256" key="5">
    <source>
        <dbReference type="ARBA" id="ARBA00022989"/>
    </source>
</evidence>
<keyword evidence="7" id="KW-0813">Transport</keyword>
<comment type="similarity">
    <text evidence="2 7">Belongs to the ExbD/TolR family.</text>
</comment>
<organism evidence="8 9">
    <name type="scientific">Desulfurobacterium pacificum</name>
    <dbReference type="NCBI Taxonomy" id="240166"/>
    <lineage>
        <taxon>Bacteria</taxon>
        <taxon>Pseudomonadati</taxon>
        <taxon>Aquificota</taxon>
        <taxon>Aquificia</taxon>
        <taxon>Desulfurobacteriales</taxon>
        <taxon>Desulfurobacteriaceae</taxon>
        <taxon>Desulfurobacterium</taxon>
    </lineage>
</organism>
<dbReference type="RefSeq" id="WP_283401058.1">
    <property type="nucleotide sequence ID" value="NZ_FXUB01000006.1"/>
</dbReference>
<dbReference type="Gene3D" id="3.30.420.270">
    <property type="match status" value="1"/>
</dbReference>
<dbReference type="Proteomes" id="UP001157911">
    <property type="component" value="Unassembled WGS sequence"/>
</dbReference>
<protein>
    <submittedName>
        <fullName evidence="8">Outer membrane transport energization protein ExbD</fullName>
    </submittedName>
</protein>
<evidence type="ECO:0000256" key="1">
    <source>
        <dbReference type="ARBA" id="ARBA00004162"/>
    </source>
</evidence>
<keyword evidence="5" id="KW-1133">Transmembrane helix</keyword>
<dbReference type="PANTHER" id="PTHR30558">
    <property type="entry name" value="EXBD MEMBRANE COMPONENT OF PMF-DRIVEN MACROMOLECULE IMPORT SYSTEM"/>
    <property type="match status" value="1"/>
</dbReference>
<keyword evidence="3" id="KW-1003">Cell membrane</keyword>
<proteinExistence type="inferred from homology"/>
<evidence type="ECO:0000256" key="6">
    <source>
        <dbReference type="ARBA" id="ARBA00023136"/>
    </source>
</evidence>
<keyword evidence="4 7" id="KW-0812">Transmembrane</keyword>
<evidence type="ECO:0000313" key="9">
    <source>
        <dbReference type="Proteomes" id="UP001157911"/>
    </source>
</evidence>
<accession>A0ABY1NWH3</accession>
<keyword evidence="9" id="KW-1185">Reference proteome</keyword>
<keyword evidence="6" id="KW-0472">Membrane</keyword>
<evidence type="ECO:0000313" key="8">
    <source>
        <dbReference type="EMBL" id="SMP18733.1"/>
    </source>
</evidence>
<name>A0ABY1NWH3_9BACT</name>
<evidence type="ECO:0000256" key="7">
    <source>
        <dbReference type="RuleBase" id="RU003879"/>
    </source>
</evidence>
<sequence length="129" mass="14296">MKLRENKKSLIADINLSPILDLSLMLVIFLAVTTEFISGGEIKVQVPKGGAAVESTAGIVKVVMDKWGKIYFKGKVYTDPVKLASVLPKDKKIFIKADKDTPYRYVFTLLDVLRKSGIKKVALVGQRVE</sequence>
<gene>
    <name evidence="8" type="ORF">SAMN06265339_1620</name>
</gene>
<comment type="caution">
    <text evidence="8">The sequence shown here is derived from an EMBL/GenBank/DDBJ whole genome shotgun (WGS) entry which is preliminary data.</text>
</comment>
<dbReference type="EMBL" id="FXUB01000006">
    <property type="protein sequence ID" value="SMP18733.1"/>
    <property type="molecule type" value="Genomic_DNA"/>
</dbReference>
<dbReference type="Pfam" id="PF02472">
    <property type="entry name" value="ExbD"/>
    <property type="match status" value="1"/>
</dbReference>
<evidence type="ECO:0000256" key="3">
    <source>
        <dbReference type="ARBA" id="ARBA00022475"/>
    </source>
</evidence>
<reference evidence="8 9" key="1">
    <citation type="submission" date="2017-05" db="EMBL/GenBank/DDBJ databases">
        <authorList>
            <person name="Varghese N."/>
            <person name="Submissions S."/>
        </authorList>
    </citation>
    <scope>NUCLEOTIDE SEQUENCE [LARGE SCALE GENOMIC DNA]</scope>
    <source>
        <strain evidence="8 9">DSM 15522</strain>
    </source>
</reference>
<keyword evidence="7" id="KW-0653">Protein transport</keyword>
<evidence type="ECO:0000256" key="2">
    <source>
        <dbReference type="ARBA" id="ARBA00005811"/>
    </source>
</evidence>